<proteinExistence type="predicted"/>
<dbReference type="OrthoDB" id="3249394at2759"/>
<protein>
    <submittedName>
        <fullName evidence="1">Uncharacterized protein</fullName>
    </submittedName>
</protein>
<dbReference type="AlphaFoldDB" id="A0A1J8QUV2"/>
<organism evidence="1 2">
    <name type="scientific">Rhizopogon vesiculosus</name>
    <dbReference type="NCBI Taxonomy" id="180088"/>
    <lineage>
        <taxon>Eukaryota</taxon>
        <taxon>Fungi</taxon>
        <taxon>Dikarya</taxon>
        <taxon>Basidiomycota</taxon>
        <taxon>Agaricomycotina</taxon>
        <taxon>Agaricomycetes</taxon>
        <taxon>Agaricomycetidae</taxon>
        <taxon>Boletales</taxon>
        <taxon>Suillineae</taxon>
        <taxon>Rhizopogonaceae</taxon>
        <taxon>Rhizopogon</taxon>
    </lineage>
</organism>
<accession>A0A1J8QUV2</accession>
<dbReference type="EMBL" id="LVVM01004264">
    <property type="protein sequence ID" value="OJA13242.1"/>
    <property type="molecule type" value="Genomic_DNA"/>
</dbReference>
<keyword evidence="2" id="KW-1185">Reference proteome</keyword>
<dbReference type="Proteomes" id="UP000183567">
    <property type="component" value="Unassembled WGS sequence"/>
</dbReference>
<evidence type="ECO:0000313" key="2">
    <source>
        <dbReference type="Proteomes" id="UP000183567"/>
    </source>
</evidence>
<dbReference type="STRING" id="180088.A0A1J8QUV2"/>
<reference evidence="1 2" key="1">
    <citation type="submission" date="2016-03" db="EMBL/GenBank/DDBJ databases">
        <title>Comparative genomics of the ectomycorrhizal sister species Rhizopogon vinicolor and Rhizopogon vesiculosus (Basidiomycota: Boletales) reveals a divergence of the mating type B locus.</title>
        <authorList>
            <person name="Mujic A.B."/>
            <person name="Kuo A."/>
            <person name="Tritt A."/>
            <person name="Lipzen A."/>
            <person name="Chen C."/>
            <person name="Johnson J."/>
            <person name="Sharma A."/>
            <person name="Barry K."/>
            <person name="Grigoriev I.V."/>
            <person name="Spatafora J.W."/>
        </authorList>
    </citation>
    <scope>NUCLEOTIDE SEQUENCE [LARGE SCALE GENOMIC DNA]</scope>
    <source>
        <strain evidence="1 2">AM-OR11-056</strain>
    </source>
</reference>
<comment type="caution">
    <text evidence="1">The sequence shown here is derived from an EMBL/GenBank/DDBJ whole genome shotgun (WGS) entry which is preliminary data.</text>
</comment>
<name>A0A1J8QUV2_9AGAM</name>
<sequence>MNAPIASYSPARVPSAFPKQQQVILKLGEPPPKSLEGRMRDGLLELSKDLPIPKDNSDEPRNNEVIISSTIDTNNSVDVNTQNNVDPPSHLTPSISGYLPERFAHDLLNDNPPSLTDVISMGDPTVDIHATIAGRYGEDDFFKRILQDPGTFKNFEVSND</sequence>
<gene>
    <name evidence="1" type="ORF">AZE42_10317</name>
</gene>
<evidence type="ECO:0000313" key="1">
    <source>
        <dbReference type="EMBL" id="OJA13242.1"/>
    </source>
</evidence>